<organism evidence="2">
    <name type="scientific">Arundo donax</name>
    <name type="common">Giant reed</name>
    <name type="synonym">Donax arundinaceus</name>
    <dbReference type="NCBI Taxonomy" id="35708"/>
    <lineage>
        <taxon>Eukaryota</taxon>
        <taxon>Viridiplantae</taxon>
        <taxon>Streptophyta</taxon>
        <taxon>Embryophyta</taxon>
        <taxon>Tracheophyta</taxon>
        <taxon>Spermatophyta</taxon>
        <taxon>Magnoliopsida</taxon>
        <taxon>Liliopsida</taxon>
        <taxon>Poales</taxon>
        <taxon>Poaceae</taxon>
        <taxon>PACMAD clade</taxon>
        <taxon>Arundinoideae</taxon>
        <taxon>Arundineae</taxon>
        <taxon>Arundo</taxon>
    </lineage>
</organism>
<sequence>MTCPVVLRHWTPFHWQQSWPFHDERRFPGSERADLKETRVDLSLAIQLLVLSFGLADASMELLVWVKKRRAMPIWMEESLSIPIGTLLWVSVLPGVEL</sequence>
<dbReference type="AlphaFoldDB" id="A0A0A9A887"/>
<feature type="transmembrane region" description="Helical" evidence="1">
    <location>
        <begin position="44"/>
        <end position="66"/>
    </location>
</feature>
<evidence type="ECO:0000256" key="1">
    <source>
        <dbReference type="SAM" id="Phobius"/>
    </source>
</evidence>
<accession>A0A0A9A887</accession>
<protein>
    <submittedName>
        <fullName evidence="2">Uncharacterized protein</fullName>
    </submittedName>
</protein>
<keyword evidence="1" id="KW-0472">Membrane</keyword>
<evidence type="ECO:0000313" key="2">
    <source>
        <dbReference type="EMBL" id="JAD46108.1"/>
    </source>
</evidence>
<dbReference type="EMBL" id="GBRH01251787">
    <property type="protein sequence ID" value="JAD46108.1"/>
    <property type="molecule type" value="Transcribed_RNA"/>
</dbReference>
<proteinExistence type="predicted"/>
<reference evidence="2" key="1">
    <citation type="submission" date="2014-09" db="EMBL/GenBank/DDBJ databases">
        <authorList>
            <person name="Magalhaes I.L.F."/>
            <person name="Oliveira U."/>
            <person name="Santos F.R."/>
            <person name="Vidigal T.H.D.A."/>
            <person name="Brescovit A.D."/>
            <person name="Santos A.J."/>
        </authorList>
    </citation>
    <scope>NUCLEOTIDE SEQUENCE</scope>
    <source>
        <tissue evidence="2">Shoot tissue taken approximately 20 cm above the soil surface</tissue>
    </source>
</reference>
<name>A0A0A9A887_ARUDO</name>
<reference evidence="2" key="2">
    <citation type="journal article" date="2015" name="Data Brief">
        <title>Shoot transcriptome of the giant reed, Arundo donax.</title>
        <authorList>
            <person name="Barrero R.A."/>
            <person name="Guerrero F.D."/>
            <person name="Moolhuijzen P."/>
            <person name="Goolsby J.A."/>
            <person name="Tidwell J."/>
            <person name="Bellgard S.E."/>
            <person name="Bellgard M.I."/>
        </authorList>
    </citation>
    <scope>NUCLEOTIDE SEQUENCE</scope>
    <source>
        <tissue evidence="2">Shoot tissue taken approximately 20 cm above the soil surface</tissue>
    </source>
</reference>
<keyword evidence="1" id="KW-0812">Transmembrane</keyword>
<keyword evidence="1" id="KW-1133">Transmembrane helix</keyword>